<dbReference type="CDD" id="cd01949">
    <property type="entry name" value="GGDEF"/>
    <property type="match status" value="1"/>
</dbReference>
<dbReference type="NCBIfam" id="TIGR00254">
    <property type="entry name" value="GGDEF"/>
    <property type="match status" value="1"/>
</dbReference>
<dbReference type="InterPro" id="IPR000160">
    <property type="entry name" value="GGDEF_dom"/>
</dbReference>
<dbReference type="PROSITE" id="PS50883">
    <property type="entry name" value="EAL"/>
    <property type="match status" value="1"/>
</dbReference>
<sequence length="998" mass="110322">MDNALFRDLPRCSPGHPKPRVMIPPNDLPFLRLLSRSVEPLAVVDAQTLLILAATPALGHMFGQPPQALTGLAFSSLLAPHEQTGVTALLLAFTADGVLPPRRSYLFVRADNMPLPSDIRGLRFTLPSGRPVALMTLRPVQELLGSVSFYQQVLEELPLALTVQDAEGRYVYINPYALADPELRGRAIGLTVREVMAAEGRAESTALEREAQFRLAAQTRTRVEWQEQSTRPRGDIPRLTHRVAVPIFEEDGGPLSLMLCFARDITLTAWQAEQIQLLDSLIQATEDPMAILDVRPGPTYQQVIHANLVLRQLDDAPPDAHTRPFHSDPLAWVSGPRDRQAIRAALEQLRHHTTATRMEEVHLPDLDIWFEVSFTPVYLTPDQLTHWAVVLRDVTRRKRERAFLQEFMAATLLALRDAPLRVVVSQMLRGMEQILPSWTAVLILPEGEALQVYGDRLPAPLRDWLENRSADQLRDLWAQRDPQRLGRALTLQDPFGPHQQDAGAQTRTSVELALYDPQQTLLGVLALLHPSQTVLPTEATETLGASAGHIALVIERHHQRQQLQQLAYHDSLTGLLNRDGFSRDVSLALTGAARTGAPLALGVLDLNRFKTVNDSLGHAAGDRLLQAFARRLQAVGEKLSLHLLTRLGGDEFAFVLGDPNQMDEVDTTLSQMLAEPFALDGRSVHIGLALGWSVYPYMAADLDTLLQQADSAMYVAKRTGRPFGVYAPTTRPCISGFELESALQTAIQDGQLSLVYQPQVSVTERRIVGAEALLRWCHPQIGNIAPSEFIPLAESLGLMDRLGNWVIERACRDAARWTDPELTVSINVSVLQLQHPHFLAALEDAALRHGLGPQRLVIELTETVMISDVAGLHSTLEQLRSWGARIAVDDFGTGYSTLLSLRQFQADELKIDRSFIQDLGQPGKPGRDSRAIVEVTLTLAATFGLGVVAEGVETEQQAALLREMGCPVMQGWLIAPGLTQDEFLRRFGSAQPDSVQLQ</sequence>
<dbReference type="PANTHER" id="PTHR44757">
    <property type="entry name" value="DIGUANYLATE CYCLASE DGCP"/>
    <property type="match status" value="1"/>
</dbReference>
<reference evidence="3 4" key="1">
    <citation type="submission" date="2017-01" db="EMBL/GenBank/DDBJ databases">
        <title>Genome Analysis of Deinococcus marmoris KOPRI26562.</title>
        <authorList>
            <person name="Kim J.H."/>
            <person name="Oh H.-M."/>
        </authorList>
    </citation>
    <scope>NUCLEOTIDE SEQUENCE [LARGE SCALE GENOMIC DNA]</scope>
    <source>
        <strain evidence="3 4">KOPRI26562</strain>
    </source>
</reference>
<dbReference type="InterPro" id="IPR001633">
    <property type="entry name" value="EAL_dom"/>
</dbReference>
<dbReference type="InterPro" id="IPR052155">
    <property type="entry name" value="Biofilm_reg_signaling"/>
</dbReference>
<dbReference type="InterPro" id="IPR043128">
    <property type="entry name" value="Rev_trsase/Diguanyl_cyclase"/>
</dbReference>
<dbReference type="SUPFAM" id="SSF55781">
    <property type="entry name" value="GAF domain-like"/>
    <property type="match status" value="1"/>
</dbReference>
<dbReference type="Pfam" id="PF08448">
    <property type="entry name" value="PAS_4"/>
    <property type="match status" value="1"/>
</dbReference>
<dbReference type="Pfam" id="PF13426">
    <property type="entry name" value="PAS_9"/>
    <property type="match status" value="1"/>
</dbReference>
<feature type="domain" description="EAL" evidence="1">
    <location>
        <begin position="736"/>
        <end position="991"/>
    </location>
</feature>
<dbReference type="InterPro" id="IPR000014">
    <property type="entry name" value="PAS"/>
</dbReference>
<dbReference type="Gene3D" id="3.20.20.450">
    <property type="entry name" value="EAL domain"/>
    <property type="match status" value="1"/>
</dbReference>
<dbReference type="SUPFAM" id="SSF55073">
    <property type="entry name" value="Nucleotide cyclase"/>
    <property type="match status" value="1"/>
</dbReference>
<organism evidence="3 4">
    <name type="scientific">Deinococcus marmoris</name>
    <dbReference type="NCBI Taxonomy" id="249408"/>
    <lineage>
        <taxon>Bacteria</taxon>
        <taxon>Thermotogati</taxon>
        <taxon>Deinococcota</taxon>
        <taxon>Deinococci</taxon>
        <taxon>Deinococcales</taxon>
        <taxon>Deinococcaceae</taxon>
        <taxon>Deinococcus</taxon>
    </lineage>
</organism>
<dbReference type="AlphaFoldDB" id="A0A1U7P1J9"/>
<dbReference type="SMART" id="SM00267">
    <property type="entry name" value="GGDEF"/>
    <property type="match status" value="1"/>
</dbReference>
<dbReference type="InterPro" id="IPR035965">
    <property type="entry name" value="PAS-like_dom_sf"/>
</dbReference>
<dbReference type="Pfam" id="PF00563">
    <property type="entry name" value="EAL"/>
    <property type="match status" value="1"/>
</dbReference>
<dbReference type="SUPFAM" id="SSF141868">
    <property type="entry name" value="EAL domain-like"/>
    <property type="match status" value="1"/>
</dbReference>
<dbReference type="PROSITE" id="PS50887">
    <property type="entry name" value="GGDEF"/>
    <property type="match status" value="1"/>
</dbReference>
<gene>
    <name evidence="3" type="ORF">BOO71_0003814</name>
</gene>
<evidence type="ECO:0000259" key="1">
    <source>
        <dbReference type="PROSITE" id="PS50883"/>
    </source>
</evidence>
<dbReference type="Proteomes" id="UP000186607">
    <property type="component" value="Unassembled WGS sequence"/>
</dbReference>
<proteinExistence type="predicted"/>
<dbReference type="InterPro" id="IPR029787">
    <property type="entry name" value="Nucleotide_cyclase"/>
</dbReference>
<name>A0A1U7P1J9_9DEIO</name>
<evidence type="ECO:0000313" key="3">
    <source>
        <dbReference type="EMBL" id="OLV19038.1"/>
    </source>
</evidence>
<dbReference type="SMART" id="SM00052">
    <property type="entry name" value="EAL"/>
    <property type="match status" value="1"/>
</dbReference>
<dbReference type="SUPFAM" id="SSF55785">
    <property type="entry name" value="PYP-like sensor domain (PAS domain)"/>
    <property type="match status" value="3"/>
</dbReference>
<feature type="domain" description="GGDEF" evidence="2">
    <location>
        <begin position="597"/>
        <end position="728"/>
    </location>
</feature>
<evidence type="ECO:0000259" key="2">
    <source>
        <dbReference type="PROSITE" id="PS50887"/>
    </source>
</evidence>
<evidence type="ECO:0000313" key="4">
    <source>
        <dbReference type="Proteomes" id="UP000186607"/>
    </source>
</evidence>
<dbReference type="EMBL" id="MSTI01000044">
    <property type="protein sequence ID" value="OLV19038.1"/>
    <property type="molecule type" value="Genomic_DNA"/>
</dbReference>
<protein>
    <submittedName>
        <fullName evidence="3">Diguanylate cyclase/phosphodiesterase (GGDEF &amp; EAL domains) with PAS/PAC sensor(S)</fullName>
    </submittedName>
</protein>
<dbReference type="CDD" id="cd01948">
    <property type="entry name" value="EAL"/>
    <property type="match status" value="1"/>
</dbReference>
<accession>A0A1U7P1J9</accession>
<dbReference type="Pfam" id="PF00990">
    <property type="entry name" value="GGDEF"/>
    <property type="match status" value="1"/>
</dbReference>
<dbReference type="PANTHER" id="PTHR44757:SF2">
    <property type="entry name" value="BIOFILM ARCHITECTURE MAINTENANCE PROTEIN MBAA"/>
    <property type="match status" value="1"/>
</dbReference>
<dbReference type="InterPro" id="IPR013656">
    <property type="entry name" value="PAS_4"/>
</dbReference>
<dbReference type="Gene3D" id="3.30.70.270">
    <property type="match status" value="1"/>
</dbReference>
<dbReference type="STRING" id="249408.BOO71_0003814"/>
<keyword evidence="4" id="KW-1185">Reference proteome</keyword>
<dbReference type="InterPro" id="IPR035919">
    <property type="entry name" value="EAL_sf"/>
</dbReference>
<comment type="caution">
    <text evidence="3">The sequence shown here is derived from an EMBL/GenBank/DDBJ whole genome shotgun (WGS) entry which is preliminary data.</text>
</comment>
<dbReference type="Gene3D" id="3.30.450.20">
    <property type="entry name" value="PAS domain"/>
    <property type="match status" value="2"/>
</dbReference>